<dbReference type="InterPro" id="IPR058240">
    <property type="entry name" value="rSAM_sf"/>
</dbReference>
<evidence type="ECO:0000256" key="6">
    <source>
        <dbReference type="ARBA" id="ARBA00022723"/>
    </source>
</evidence>
<evidence type="ECO:0000256" key="1">
    <source>
        <dbReference type="ARBA" id="ARBA00001966"/>
    </source>
</evidence>
<dbReference type="Pfam" id="PF04055">
    <property type="entry name" value="Radical_SAM"/>
    <property type="match status" value="1"/>
</dbReference>
<evidence type="ECO:0000256" key="3">
    <source>
        <dbReference type="ARBA" id="ARBA00022490"/>
    </source>
</evidence>
<keyword evidence="13" id="KW-1185">Reference proteome</keyword>
<dbReference type="Pfam" id="PF00919">
    <property type="entry name" value="UPF0004"/>
    <property type="match status" value="1"/>
</dbReference>
<dbReference type="InterPro" id="IPR038135">
    <property type="entry name" value="Methylthiotransferase_N_sf"/>
</dbReference>
<dbReference type="GO" id="GO:0051539">
    <property type="term" value="F:4 iron, 4 sulfur cluster binding"/>
    <property type="evidence" value="ECO:0007669"/>
    <property type="project" value="UniProtKB-KW"/>
</dbReference>
<keyword evidence="5" id="KW-0949">S-adenosyl-L-methionine</keyword>
<dbReference type="GO" id="GO:0006400">
    <property type="term" value="P:tRNA modification"/>
    <property type="evidence" value="ECO:0007669"/>
    <property type="project" value="InterPro"/>
</dbReference>
<dbReference type="InterPro" id="IPR020612">
    <property type="entry name" value="Methylthiotransferase_CS"/>
</dbReference>
<dbReference type="NCBIfam" id="TIGR01579">
    <property type="entry name" value="MiaB-like-C"/>
    <property type="match status" value="1"/>
</dbReference>
<keyword evidence="3" id="KW-0963">Cytoplasm</keyword>
<evidence type="ECO:0000256" key="5">
    <source>
        <dbReference type="ARBA" id="ARBA00022691"/>
    </source>
</evidence>
<keyword evidence="6" id="KW-0479">Metal-binding</keyword>
<organism evidence="12 13">
    <name type="scientific">Pelagimonas phthalicica</name>
    <dbReference type="NCBI Taxonomy" id="1037362"/>
    <lineage>
        <taxon>Bacteria</taxon>
        <taxon>Pseudomonadati</taxon>
        <taxon>Pseudomonadota</taxon>
        <taxon>Alphaproteobacteria</taxon>
        <taxon>Rhodobacterales</taxon>
        <taxon>Roseobacteraceae</taxon>
        <taxon>Pelagimonas</taxon>
    </lineage>
</organism>
<keyword evidence="8" id="KW-0411">Iron-sulfur</keyword>
<dbReference type="Proteomes" id="UP000225972">
    <property type="component" value="Unassembled WGS sequence"/>
</dbReference>
<evidence type="ECO:0000313" key="12">
    <source>
        <dbReference type="EMBL" id="SMX26574.1"/>
    </source>
</evidence>
<reference evidence="13" key="1">
    <citation type="submission" date="2017-05" db="EMBL/GenBank/DDBJ databases">
        <authorList>
            <person name="Rodrigo-Torres L."/>
            <person name="Arahal R. D."/>
            <person name="Lucena T."/>
        </authorList>
    </citation>
    <scope>NUCLEOTIDE SEQUENCE [LARGE SCALE GENOMIC DNA]</scope>
    <source>
        <strain evidence="13">CECT 8649</strain>
    </source>
</reference>
<dbReference type="Gene3D" id="3.40.50.12160">
    <property type="entry name" value="Methylthiotransferase, N-terminal domain"/>
    <property type="match status" value="1"/>
</dbReference>
<dbReference type="GO" id="GO:0035599">
    <property type="term" value="F:aspartic acid methylthiotransferase activity"/>
    <property type="evidence" value="ECO:0007669"/>
    <property type="project" value="TreeGrafter"/>
</dbReference>
<evidence type="ECO:0000256" key="2">
    <source>
        <dbReference type="ARBA" id="ARBA00022485"/>
    </source>
</evidence>
<evidence type="ECO:0000259" key="10">
    <source>
        <dbReference type="PROSITE" id="PS51449"/>
    </source>
</evidence>
<dbReference type="SUPFAM" id="SSF102114">
    <property type="entry name" value="Radical SAM enzymes"/>
    <property type="match status" value="1"/>
</dbReference>
<dbReference type="GO" id="GO:0005829">
    <property type="term" value="C:cytosol"/>
    <property type="evidence" value="ECO:0007669"/>
    <property type="project" value="TreeGrafter"/>
</dbReference>
<protein>
    <submittedName>
        <fullName evidence="12">Threonylcarbamoyladenosine tRNA methylthiotransferase MtaB</fullName>
        <ecNumber evidence="12">2.-.-.-</ecNumber>
    </submittedName>
</protein>
<feature type="domain" description="Radical SAM core" evidence="11">
    <location>
        <begin position="138"/>
        <end position="368"/>
    </location>
</feature>
<dbReference type="SMART" id="SM00729">
    <property type="entry name" value="Elp3"/>
    <property type="match status" value="1"/>
</dbReference>
<evidence type="ECO:0000313" key="13">
    <source>
        <dbReference type="Proteomes" id="UP000225972"/>
    </source>
</evidence>
<dbReference type="InterPro" id="IPR005839">
    <property type="entry name" value="Methylthiotransferase"/>
</dbReference>
<gene>
    <name evidence="12" type="primary">mtaB</name>
    <name evidence="12" type="ORF">TRP8649_00657</name>
</gene>
<dbReference type="PROSITE" id="PS51449">
    <property type="entry name" value="MTTASE_N"/>
    <property type="match status" value="1"/>
</dbReference>
<dbReference type="PANTHER" id="PTHR43837:SF1">
    <property type="entry name" value="RIBOSOMAL PROTEIN US12 METHYLTHIOTRANSFERASE RIMO"/>
    <property type="match status" value="1"/>
</dbReference>
<dbReference type="SFLD" id="SFLDG01061">
    <property type="entry name" value="methylthiotransferase"/>
    <property type="match status" value="1"/>
</dbReference>
<comment type="cofactor">
    <cofactor evidence="1">
        <name>[4Fe-4S] cluster</name>
        <dbReference type="ChEBI" id="CHEBI:49883"/>
    </cofactor>
</comment>
<accession>A0A238J8L9</accession>
<proteinExistence type="predicted"/>
<dbReference type="CDD" id="cd01335">
    <property type="entry name" value="Radical_SAM"/>
    <property type="match status" value="1"/>
</dbReference>
<keyword evidence="9" id="KW-0175">Coiled coil</keyword>
<dbReference type="InterPro" id="IPR006638">
    <property type="entry name" value="Elp3/MiaA/NifB-like_rSAM"/>
</dbReference>
<evidence type="ECO:0000256" key="9">
    <source>
        <dbReference type="SAM" id="Coils"/>
    </source>
</evidence>
<dbReference type="EC" id="2.-.-.-" evidence="12"/>
<evidence type="ECO:0000256" key="8">
    <source>
        <dbReference type="ARBA" id="ARBA00023014"/>
    </source>
</evidence>
<keyword evidence="2" id="KW-0004">4Fe-4S</keyword>
<dbReference type="InterPro" id="IPR013848">
    <property type="entry name" value="Methylthiotransferase_N"/>
</dbReference>
<dbReference type="SFLD" id="SFLDG01082">
    <property type="entry name" value="B12-binding_domain_containing"/>
    <property type="match status" value="1"/>
</dbReference>
<dbReference type="InterPro" id="IPR007197">
    <property type="entry name" value="rSAM"/>
</dbReference>
<dbReference type="GO" id="GO:0046872">
    <property type="term" value="F:metal ion binding"/>
    <property type="evidence" value="ECO:0007669"/>
    <property type="project" value="UniProtKB-KW"/>
</dbReference>
<dbReference type="InterPro" id="IPR023404">
    <property type="entry name" value="rSAM_horseshoe"/>
</dbReference>
<dbReference type="PROSITE" id="PS51918">
    <property type="entry name" value="RADICAL_SAM"/>
    <property type="match status" value="1"/>
</dbReference>
<dbReference type="SFLD" id="SFLDS00029">
    <property type="entry name" value="Radical_SAM"/>
    <property type="match status" value="1"/>
</dbReference>
<dbReference type="EMBL" id="FXXP01000001">
    <property type="protein sequence ID" value="SMX26574.1"/>
    <property type="molecule type" value="Genomic_DNA"/>
</dbReference>
<keyword evidence="7" id="KW-0408">Iron</keyword>
<feature type="coiled-coil region" evidence="9">
    <location>
        <begin position="44"/>
        <end position="71"/>
    </location>
</feature>
<evidence type="ECO:0000256" key="4">
    <source>
        <dbReference type="ARBA" id="ARBA00022679"/>
    </source>
</evidence>
<dbReference type="AlphaFoldDB" id="A0A238J8L9"/>
<keyword evidence="4 12" id="KW-0808">Transferase</keyword>
<dbReference type="InterPro" id="IPR006467">
    <property type="entry name" value="MiaB-like_bact"/>
</dbReference>
<name>A0A238J8L9_9RHOB</name>
<dbReference type="NCBIfam" id="TIGR00089">
    <property type="entry name" value="MiaB/RimO family radical SAM methylthiotransferase"/>
    <property type="match status" value="1"/>
</dbReference>
<dbReference type="InterPro" id="IPR005840">
    <property type="entry name" value="Ribosomal_uS12_MeSTrfase_RimO"/>
</dbReference>
<dbReference type="PANTHER" id="PTHR43837">
    <property type="entry name" value="RIBOSOMAL PROTEIN S12 METHYLTHIOTRANSFERASE RIMO"/>
    <property type="match status" value="1"/>
</dbReference>
<feature type="domain" description="MTTase N-terminal" evidence="10">
    <location>
        <begin position="7"/>
        <end position="118"/>
    </location>
</feature>
<evidence type="ECO:0000259" key="11">
    <source>
        <dbReference type="PROSITE" id="PS51918"/>
    </source>
</evidence>
<evidence type="ECO:0000256" key="7">
    <source>
        <dbReference type="ARBA" id="ARBA00023004"/>
    </source>
</evidence>
<sequence length="424" mass="46723">MNIPNIKPPKFTTLGCRLNAYETEAMKDLAAKAGVDNAVVINTCAVTQEAVRKARQEIRRLRRENPDAKLIVTGCAAQIDPDSFAAMEEVDTVIGNTEKMSPETWNGLGPNFIGETESVQVNDIMSVTETAGHLIDGFGTRSRAYVQVQNGCDHRCTFCIIPYGRGNSRSVPAGVVVDQIKRLVQQGYNEVVLTGVDLTSWGADLPGEPRLGDLVMRILRLTDVPRLRISSIDSIEADENLMTAIATEPRLMPHLHLSLQHGDDLILKRMKRRHLRDDAIQFCEEARRLRPDMTFGADIIAGFPTETEAHFENSLKLVEDCDLTWLHVFPYSVREGTPAAKIPNKVDGKVIKARAARLRAAGEAQVQRHLAAQQGATHQVLMESPEMGRTEQFTEVHFASPQKVGQIVSTTISGSKGNQLLAQG</sequence>
<dbReference type="Gene3D" id="3.80.30.20">
    <property type="entry name" value="tm_1862 like domain"/>
    <property type="match status" value="1"/>
</dbReference>
<dbReference type="PROSITE" id="PS01278">
    <property type="entry name" value="MTTASE_RADICAL"/>
    <property type="match status" value="1"/>
</dbReference>